<reference evidence="1" key="1">
    <citation type="submission" date="2023-10" db="EMBL/GenBank/DDBJ databases">
        <title>Mycolicibacterium fortuitum clinical isolates causing pulmonary infections in humans.</title>
        <authorList>
            <person name="Mejia-Ponce P.M."/>
            <person name="Zenteno-Cuevas R."/>
            <person name="Licona-Cassani C."/>
        </authorList>
    </citation>
    <scope>NUCLEOTIDE SEQUENCE</scope>
    <source>
        <strain evidence="1">M8</strain>
    </source>
</reference>
<accession>A0AAE4VL62</accession>
<gene>
    <name evidence="1" type="ORF">R4485_36275</name>
</gene>
<dbReference type="RefSeq" id="WP_131810138.1">
    <property type="nucleotide sequence ID" value="NZ_CP060409.1"/>
</dbReference>
<sequence length="102" mass="10976">MAEPDLTPRAFVKGVWGSTEWECNDGVASRIVYGQQRGIGNDGPTLRVSAVQYLDGRFDVVADPASILVCSVRDRGLTAAHARVLAALLTHAADELDRWVPG</sequence>
<protein>
    <submittedName>
        <fullName evidence="1">Uncharacterized protein</fullName>
    </submittedName>
</protein>
<evidence type="ECO:0000313" key="1">
    <source>
        <dbReference type="EMBL" id="MDV7295612.1"/>
    </source>
</evidence>
<name>A0AAE4VL62_MYCFO</name>
<proteinExistence type="predicted"/>
<evidence type="ECO:0000313" key="2">
    <source>
        <dbReference type="Proteomes" id="UP001186041"/>
    </source>
</evidence>
<dbReference type="Proteomes" id="UP001186041">
    <property type="component" value="Unassembled WGS sequence"/>
</dbReference>
<dbReference type="EMBL" id="JAWLVV010000086">
    <property type="protein sequence ID" value="MDV7295612.1"/>
    <property type="molecule type" value="Genomic_DNA"/>
</dbReference>
<comment type="caution">
    <text evidence="1">The sequence shown here is derived from an EMBL/GenBank/DDBJ whole genome shotgun (WGS) entry which is preliminary data.</text>
</comment>
<dbReference type="AlphaFoldDB" id="A0AAE4VL62"/>
<organism evidence="1 2">
    <name type="scientific">Mycolicibacterium fortuitum</name>
    <name type="common">Mycobacterium fortuitum</name>
    <dbReference type="NCBI Taxonomy" id="1766"/>
    <lineage>
        <taxon>Bacteria</taxon>
        <taxon>Bacillati</taxon>
        <taxon>Actinomycetota</taxon>
        <taxon>Actinomycetes</taxon>
        <taxon>Mycobacteriales</taxon>
        <taxon>Mycobacteriaceae</taxon>
        <taxon>Mycolicibacterium</taxon>
    </lineage>
</organism>